<accession>A0A918AJJ7</accession>
<evidence type="ECO:0000256" key="4">
    <source>
        <dbReference type="SAM" id="SignalP"/>
    </source>
</evidence>
<evidence type="ECO:0000313" key="7">
    <source>
        <dbReference type="Proteomes" id="UP000639606"/>
    </source>
</evidence>
<dbReference type="Gene3D" id="2.60.40.10">
    <property type="entry name" value="Immunoglobulins"/>
    <property type="match status" value="1"/>
</dbReference>
<dbReference type="GO" id="GO:0005975">
    <property type="term" value="P:carbohydrate metabolic process"/>
    <property type="evidence" value="ECO:0007669"/>
    <property type="project" value="UniProtKB-ARBA"/>
</dbReference>
<feature type="signal peptide" evidence="4">
    <location>
        <begin position="1"/>
        <end position="30"/>
    </location>
</feature>
<dbReference type="Pfam" id="PF17210">
    <property type="entry name" value="SdrD_B"/>
    <property type="match status" value="1"/>
</dbReference>
<comment type="subcellular location">
    <subcellularLocation>
        <location evidence="1">Secreted</location>
    </subcellularLocation>
</comment>
<dbReference type="InterPro" id="IPR033764">
    <property type="entry name" value="Sdr_B"/>
</dbReference>
<evidence type="ECO:0000259" key="5">
    <source>
        <dbReference type="Pfam" id="PF17210"/>
    </source>
</evidence>
<dbReference type="RefSeq" id="WP_189221414.1">
    <property type="nucleotide sequence ID" value="NZ_BMRG01000001.1"/>
</dbReference>
<keyword evidence="3 4" id="KW-0732">Signal</keyword>
<evidence type="ECO:0000256" key="1">
    <source>
        <dbReference type="ARBA" id="ARBA00004613"/>
    </source>
</evidence>
<dbReference type="Proteomes" id="UP000639606">
    <property type="component" value="Unassembled WGS sequence"/>
</dbReference>
<dbReference type="SUPFAM" id="SSF117074">
    <property type="entry name" value="Hypothetical protein PA1324"/>
    <property type="match status" value="1"/>
</dbReference>
<sequence>MNFRSTARRTVAAAVAVVAPLALSSTAAFAQGADGTVSIAGVVWHDVDGDGVREAGEPPIANQWIVLDEGRQEAFTDASGRYRFTGLVPGAHIVQSVDRVMSGQVWSGKGTDFDPATGYSKMQYLLEDGQHVELDSGFVTADFDYHPTGISVTGPDKEVYEVGDVLDIVGGVTFDGLGYMNYFADLTLPSGVRKLERLGTMRTFMAEDKPNEVTGWFYDRKAPGVVETIGARVVVERPITAGEIRLHMSDGGDLNPANNTITRNLTAVAPSL</sequence>
<dbReference type="GO" id="GO:0005576">
    <property type="term" value="C:extracellular region"/>
    <property type="evidence" value="ECO:0007669"/>
    <property type="project" value="UniProtKB-SubCell"/>
</dbReference>
<proteinExistence type="predicted"/>
<feature type="chain" id="PRO_5037172026" description="SD-repeat containing protein B domain-containing protein" evidence="4">
    <location>
        <begin position="31"/>
        <end position="272"/>
    </location>
</feature>
<keyword evidence="7" id="KW-1185">Reference proteome</keyword>
<reference evidence="6" key="1">
    <citation type="journal article" date="2014" name="Int. J. Syst. Evol. Microbiol.">
        <title>Complete genome sequence of Corynebacterium casei LMG S-19264T (=DSM 44701T), isolated from a smear-ripened cheese.</title>
        <authorList>
            <consortium name="US DOE Joint Genome Institute (JGI-PGF)"/>
            <person name="Walter F."/>
            <person name="Albersmeier A."/>
            <person name="Kalinowski J."/>
            <person name="Ruckert C."/>
        </authorList>
    </citation>
    <scope>NUCLEOTIDE SEQUENCE</scope>
    <source>
        <strain evidence="6">JCM 3313</strain>
    </source>
</reference>
<dbReference type="EMBL" id="BMRG01000001">
    <property type="protein sequence ID" value="GGP37142.1"/>
    <property type="molecule type" value="Genomic_DNA"/>
</dbReference>
<dbReference type="AlphaFoldDB" id="A0A918AJJ7"/>
<reference evidence="6" key="2">
    <citation type="submission" date="2020-09" db="EMBL/GenBank/DDBJ databases">
        <authorList>
            <person name="Sun Q."/>
            <person name="Ohkuma M."/>
        </authorList>
    </citation>
    <scope>NUCLEOTIDE SEQUENCE</scope>
    <source>
        <strain evidence="6">JCM 3313</strain>
    </source>
</reference>
<comment type="caution">
    <text evidence="6">The sequence shown here is derived from an EMBL/GenBank/DDBJ whole genome shotgun (WGS) entry which is preliminary data.</text>
</comment>
<dbReference type="InterPro" id="IPR013783">
    <property type="entry name" value="Ig-like_fold"/>
</dbReference>
<name>A0A918AJJ7_9PSEU</name>
<evidence type="ECO:0000313" key="6">
    <source>
        <dbReference type="EMBL" id="GGP37142.1"/>
    </source>
</evidence>
<protein>
    <recommendedName>
        <fullName evidence="5">SD-repeat containing protein B domain-containing protein</fullName>
    </recommendedName>
</protein>
<evidence type="ECO:0000256" key="2">
    <source>
        <dbReference type="ARBA" id="ARBA00022525"/>
    </source>
</evidence>
<evidence type="ECO:0000256" key="3">
    <source>
        <dbReference type="ARBA" id="ARBA00022729"/>
    </source>
</evidence>
<feature type="domain" description="SD-repeat containing protein B" evidence="5">
    <location>
        <begin position="38"/>
        <end position="137"/>
    </location>
</feature>
<gene>
    <name evidence="6" type="ORF">GCM10010185_05590</name>
</gene>
<organism evidence="6 7">
    <name type="scientific">Saccharothrix coeruleofusca</name>
    <dbReference type="NCBI Taxonomy" id="33919"/>
    <lineage>
        <taxon>Bacteria</taxon>
        <taxon>Bacillati</taxon>
        <taxon>Actinomycetota</taxon>
        <taxon>Actinomycetes</taxon>
        <taxon>Pseudonocardiales</taxon>
        <taxon>Pseudonocardiaceae</taxon>
        <taxon>Saccharothrix</taxon>
    </lineage>
</organism>
<keyword evidence="2" id="KW-0964">Secreted</keyword>